<dbReference type="RefSeq" id="WP_303910440.1">
    <property type="nucleotide sequence ID" value="NZ_DYXM01000028.1"/>
</dbReference>
<name>A0A921JX63_9ACTN</name>
<dbReference type="PANTHER" id="PTHR47572">
    <property type="entry name" value="LIPOPROTEIN-RELATED"/>
    <property type="match status" value="1"/>
</dbReference>
<accession>A0A921JX63</accession>
<dbReference type="Gene3D" id="2.120.10.30">
    <property type="entry name" value="TolB, C-terminal domain"/>
    <property type="match status" value="1"/>
</dbReference>
<sequence>MGNGIETLVSGLAFAEGLRYSDGHLWFSDMYDRKVYTVDAQTGETIRVVDTDGRPSGIVLAGGGRAFVTQQETRSTVEIASDGTVLPHADLTSVAEWHVNDMTSAPSGGLYVGNYGDDSVPPEAPHPAKLAHVSADGKVRAVASDLHFANGMSMTEDGRTLLVAETRSTPPRISAFDIGPDAELTNRRTFAEFEGSRMPDGIAVLPRDELLVAMPFASEVVLVSVQGEVTNAWDTSEYGMPFAVACDPAARAVFAACSSSWEEDACLAARDSTIVKFPLR</sequence>
<evidence type="ECO:0000313" key="5">
    <source>
        <dbReference type="Proteomes" id="UP000776650"/>
    </source>
</evidence>
<dbReference type="AlphaFoldDB" id="A0A921JX63"/>
<comment type="similarity">
    <text evidence="1">Belongs to the SMP-30/CGR1 family.</text>
</comment>
<organism evidence="4 5">
    <name type="scientific">Dietzia timorensis</name>
    <dbReference type="NCBI Taxonomy" id="499555"/>
    <lineage>
        <taxon>Bacteria</taxon>
        <taxon>Bacillati</taxon>
        <taxon>Actinomycetota</taxon>
        <taxon>Actinomycetes</taxon>
        <taxon>Mycobacteriales</taxon>
        <taxon>Dietziaceae</taxon>
        <taxon>Dietzia</taxon>
    </lineage>
</organism>
<dbReference type="GO" id="GO:0016787">
    <property type="term" value="F:hydrolase activity"/>
    <property type="evidence" value="ECO:0007669"/>
    <property type="project" value="UniProtKB-KW"/>
</dbReference>
<proteinExistence type="inferred from homology"/>
<evidence type="ECO:0000313" key="4">
    <source>
        <dbReference type="EMBL" id="HJE89672.1"/>
    </source>
</evidence>
<reference evidence="4" key="1">
    <citation type="journal article" date="2021" name="PeerJ">
        <title>Extensive microbial diversity within the chicken gut microbiome revealed by metagenomics and culture.</title>
        <authorList>
            <person name="Gilroy R."/>
            <person name="Ravi A."/>
            <person name="Getino M."/>
            <person name="Pursley I."/>
            <person name="Horton D.L."/>
            <person name="Alikhan N.F."/>
            <person name="Baker D."/>
            <person name="Gharbi K."/>
            <person name="Hall N."/>
            <person name="Watson M."/>
            <person name="Adriaenssens E.M."/>
            <person name="Foster-Nyarko E."/>
            <person name="Jarju S."/>
            <person name="Secka A."/>
            <person name="Antonio M."/>
            <person name="Oren A."/>
            <person name="Chaudhuri R.R."/>
            <person name="La Ragione R."/>
            <person name="Hildebrand F."/>
            <person name="Pallen M.J."/>
        </authorList>
    </citation>
    <scope>NUCLEOTIDE SEQUENCE</scope>
    <source>
        <strain evidence="4">ChiGjej1B1-18357</strain>
    </source>
</reference>
<gene>
    <name evidence="4" type="ORF">K8V11_01510</name>
</gene>
<evidence type="ECO:0000256" key="1">
    <source>
        <dbReference type="ARBA" id="ARBA00008853"/>
    </source>
</evidence>
<comment type="caution">
    <text evidence="4">The sequence shown here is derived from an EMBL/GenBank/DDBJ whole genome shotgun (WGS) entry which is preliminary data.</text>
</comment>
<dbReference type="EMBL" id="DYXM01000028">
    <property type="protein sequence ID" value="HJE89672.1"/>
    <property type="molecule type" value="Genomic_DNA"/>
</dbReference>
<dbReference type="Pfam" id="PF08450">
    <property type="entry name" value="SGL"/>
    <property type="match status" value="1"/>
</dbReference>
<dbReference type="InterPro" id="IPR051262">
    <property type="entry name" value="SMP-30/CGR1_Lactonase"/>
</dbReference>
<feature type="domain" description="SMP-30/Gluconolactonase/LRE-like region" evidence="3">
    <location>
        <begin position="14"/>
        <end position="236"/>
    </location>
</feature>
<reference evidence="4" key="2">
    <citation type="submission" date="2021-09" db="EMBL/GenBank/DDBJ databases">
        <authorList>
            <person name="Gilroy R."/>
        </authorList>
    </citation>
    <scope>NUCLEOTIDE SEQUENCE</scope>
    <source>
        <strain evidence="4">ChiGjej1B1-18357</strain>
    </source>
</reference>
<dbReference type="InterPro" id="IPR011042">
    <property type="entry name" value="6-blade_b-propeller_TolB-like"/>
</dbReference>
<evidence type="ECO:0000256" key="2">
    <source>
        <dbReference type="ARBA" id="ARBA00022801"/>
    </source>
</evidence>
<dbReference type="Proteomes" id="UP000776650">
    <property type="component" value="Unassembled WGS sequence"/>
</dbReference>
<evidence type="ECO:0000259" key="3">
    <source>
        <dbReference type="Pfam" id="PF08450"/>
    </source>
</evidence>
<dbReference type="PANTHER" id="PTHR47572:SF4">
    <property type="entry name" value="LACTONASE DRP35"/>
    <property type="match status" value="1"/>
</dbReference>
<keyword evidence="2" id="KW-0378">Hydrolase</keyword>
<dbReference type="SUPFAM" id="SSF63829">
    <property type="entry name" value="Calcium-dependent phosphotriesterase"/>
    <property type="match status" value="1"/>
</dbReference>
<dbReference type="InterPro" id="IPR013658">
    <property type="entry name" value="SGL"/>
</dbReference>
<protein>
    <submittedName>
        <fullName evidence="4">SMP-30/gluconolactonase/LRE family protein</fullName>
    </submittedName>
</protein>